<feature type="region of interest" description="Disordered" evidence="6">
    <location>
        <begin position="562"/>
        <end position="602"/>
    </location>
</feature>
<dbReference type="PROSITE" id="PS50076">
    <property type="entry name" value="DNAJ_2"/>
    <property type="match status" value="1"/>
</dbReference>
<evidence type="ECO:0000313" key="9">
    <source>
        <dbReference type="Proteomes" id="UP000317650"/>
    </source>
</evidence>
<keyword evidence="3 5" id="KW-0195">Cyclin</keyword>
<dbReference type="FunFam" id="1.10.472.10:FF:000040">
    <property type="entry name" value="D6-type cyclin"/>
    <property type="match status" value="1"/>
</dbReference>
<dbReference type="InterPro" id="IPR036915">
    <property type="entry name" value="Cyclin-like_sf"/>
</dbReference>
<dbReference type="Pfam" id="PF03959">
    <property type="entry name" value="FSH1"/>
    <property type="match status" value="1"/>
</dbReference>
<protein>
    <recommendedName>
        <fullName evidence="7">J domain-containing protein</fullName>
    </recommendedName>
</protein>
<dbReference type="Gene3D" id="3.40.50.1820">
    <property type="entry name" value="alpha/beta hydrolase"/>
    <property type="match status" value="2"/>
</dbReference>
<reference evidence="8 9" key="1">
    <citation type="journal article" date="2019" name="Nat. Plants">
        <title>Genome sequencing of Musa balbisiana reveals subgenome evolution and function divergence in polyploid bananas.</title>
        <authorList>
            <person name="Yao X."/>
        </authorList>
    </citation>
    <scope>NUCLEOTIDE SEQUENCE [LARGE SCALE GENOMIC DNA]</scope>
    <source>
        <strain evidence="9">cv. DH-PKW</strain>
        <tissue evidence="8">Leaves</tissue>
    </source>
</reference>
<dbReference type="Proteomes" id="UP000317650">
    <property type="component" value="Chromosome 10"/>
</dbReference>
<dbReference type="AlphaFoldDB" id="A0A4S8IWC8"/>
<evidence type="ECO:0000256" key="1">
    <source>
        <dbReference type="ARBA" id="ARBA00009065"/>
    </source>
</evidence>
<dbReference type="SMART" id="SM01332">
    <property type="entry name" value="Cyclin_C"/>
    <property type="match status" value="1"/>
</dbReference>
<dbReference type="InterPro" id="IPR005645">
    <property type="entry name" value="FSH-like_dom"/>
</dbReference>
<dbReference type="InterPro" id="IPR006671">
    <property type="entry name" value="Cyclin_N"/>
</dbReference>
<dbReference type="GO" id="GO:0051301">
    <property type="term" value="P:cell division"/>
    <property type="evidence" value="ECO:0007669"/>
    <property type="project" value="UniProtKB-KW"/>
</dbReference>
<dbReference type="Gene3D" id="1.10.287.110">
    <property type="entry name" value="DnaJ domain"/>
    <property type="match status" value="1"/>
</dbReference>
<dbReference type="SUPFAM" id="SSF46565">
    <property type="entry name" value="Chaperone J-domain"/>
    <property type="match status" value="1"/>
</dbReference>
<dbReference type="CDD" id="cd15841">
    <property type="entry name" value="SNARE_Qc"/>
    <property type="match status" value="1"/>
</dbReference>
<comment type="similarity">
    <text evidence="1">Belongs to the cyclin family. Cyclin D subfamily.</text>
</comment>
<evidence type="ECO:0000256" key="5">
    <source>
        <dbReference type="RuleBase" id="RU000383"/>
    </source>
</evidence>
<sequence>MWWEEEFRDVEAEEEEQRESPFDFEFLYLLSKPKDYYKILEVDFDATEEVIRSNYIRLALKWHPDKKKEESATSRFQEINEAYKVLSDPVKRRQYDEKGVCVIQDYNAIYQISTGLFGGIGRTRKEVRQIPSAAAFGVACSCSSSFPCVDDSGAIAPLRKSTGEPHLNEDLLPKRKLASLLPPLSHVLMSQDAMAPNDDCASSTLLCVEDSSCILGFDNEDDADDQEEHDLNRFYVRKRYDLYGDLRMGFPTQADECLVSLVRRETEHMPRDDYAQRLRSGALDLSIRRDAIGWILKVHAHYKFGPLSTYLSVNYLDRFFSNYELPVRTFTLPVIQSSLGCIKGKAWMTQLLSVACISLAAKMEETEVPLSMDLQERETKYAFEAKAIQRMELLVLSTLKWRMQAVTPFSYVEFFLHRFSGGNAPTKVEIFRSVELILSTITGTEFLAFRPSEIAAAITLVVLGETQDVGIEKAVSCCIQVAKENVLRCYEVIKDMESMRDRAPRNAHISLSSVPQSPIGVLDAACLSYKSDDYRHATFGTGSGVKFHQDVSATHLKTLNKTVKKRRTTARLSPPAVIEKSRSDLPSLSSSRPKQAFRKRKADFSRFSGARNGRGSKGIFRCLVVRSAMGSLAEADEGINHPRRRPRFLCLHGFRTSGSIMRTQVVGKWPEEVTARLDLVFPDAPFPAEGKSDVEGIFSPPYYEWFQFDKGAILSAALVGLQSKGIALTRVPKVKYLIIIGGAKFQSQAVAETAYAAAIECTSLHFLGDMDFLKKHGEALLESFVKPYVIRHPRGHTVPRLEASRGFSPIPMANPLYGAGPNRSREGLISRPAASSDEIQLRIDPMHADLDEEVDGLHRKIRQLKGVAQEIETEAKFQNDFITQLVFLDLSELCNKAI</sequence>
<evidence type="ECO:0000256" key="4">
    <source>
        <dbReference type="ARBA" id="ARBA00023306"/>
    </source>
</evidence>
<dbReference type="PANTHER" id="PTHR22778">
    <property type="entry name" value="OVARIAN CANCER GENE-2 PROTEIN-RELATED"/>
    <property type="match status" value="1"/>
</dbReference>
<feature type="domain" description="J" evidence="7">
    <location>
        <begin position="35"/>
        <end position="99"/>
    </location>
</feature>
<dbReference type="PRINTS" id="PR00625">
    <property type="entry name" value="JDOMAIN"/>
</dbReference>
<dbReference type="CDD" id="cd20544">
    <property type="entry name" value="CYCLIN_AtCycD-like_rpt2"/>
    <property type="match status" value="1"/>
</dbReference>
<evidence type="ECO:0000256" key="2">
    <source>
        <dbReference type="ARBA" id="ARBA00022618"/>
    </source>
</evidence>
<dbReference type="STRING" id="52838.A0A4S8IWC8"/>
<dbReference type="FunFam" id="1.10.472.10:FF:000060">
    <property type="entry name" value="D6-type cyclin"/>
    <property type="match status" value="1"/>
</dbReference>
<dbReference type="Pfam" id="PF00134">
    <property type="entry name" value="Cyclin_N"/>
    <property type="match status" value="1"/>
</dbReference>
<keyword evidence="2" id="KW-0132">Cell division</keyword>
<dbReference type="Pfam" id="PF00226">
    <property type="entry name" value="DnaJ"/>
    <property type="match status" value="1"/>
</dbReference>
<dbReference type="SUPFAM" id="SSF47954">
    <property type="entry name" value="Cyclin-like"/>
    <property type="match status" value="1"/>
</dbReference>
<evidence type="ECO:0000259" key="7">
    <source>
        <dbReference type="PROSITE" id="PS50076"/>
    </source>
</evidence>
<gene>
    <name evidence="8" type="ORF">C4D60_Mb10t06010</name>
</gene>
<accession>A0A4S8IWC8</accession>
<dbReference type="EMBL" id="PYDT01000008">
    <property type="protein sequence ID" value="THU52634.1"/>
    <property type="molecule type" value="Genomic_DNA"/>
</dbReference>
<evidence type="ECO:0000313" key="8">
    <source>
        <dbReference type="EMBL" id="THU52634.1"/>
    </source>
</evidence>
<dbReference type="SMART" id="SM00385">
    <property type="entry name" value="CYCLIN"/>
    <property type="match status" value="1"/>
</dbReference>
<evidence type="ECO:0000256" key="6">
    <source>
        <dbReference type="SAM" id="MobiDB-lite"/>
    </source>
</evidence>
<dbReference type="InterPro" id="IPR036869">
    <property type="entry name" value="J_dom_sf"/>
</dbReference>
<dbReference type="FunFam" id="1.10.287.110:FF:000052">
    <property type="entry name" value="Chaperone protein DNAj, putative"/>
    <property type="match status" value="1"/>
</dbReference>
<dbReference type="InterPro" id="IPR029058">
    <property type="entry name" value="AB_hydrolase_fold"/>
</dbReference>
<dbReference type="SMART" id="SM00271">
    <property type="entry name" value="DnaJ"/>
    <property type="match status" value="1"/>
</dbReference>
<dbReference type="CDD" id="cd06257">
    <property type="entry name" value="DnaJ"/>
    <property type="match status" value="1"/>
</dbReference>
<proteinExistence type="inferred from homology"/>
<dbReference type="Pfam" id="PF02984">
    <property type="entry name" value="Cyclin_C"/>
    <property type="match status" value="1"/>
</dbReference>
<dbReference type="CDD" id="cd20543">
    <property type="entry name" value="CYCLIN_AtCycD-like_rpt1"/>
    <property type="match status" value="1"/>
</dbReference>
<keyword evidence="9" id="KW-1185">Reference proteome</keyword>
<organism evidence="8 9">
    <name type="scientific">Musa balbisiana</name>
    <name type="common">Banana</name>
    <dbReference type="NCBI Taxonomy" id="52838"/>
    <lineage>
        <taxon>Eukaryota</taxon>
        <taxon>Viridiplantae</taxon>
        <taxon>Streptophyta</taxon>
        <taxon>Embryophyta</taxon>
        <taxon>Tracheophyta</taxon>
        <taxon>Spermatophyta</taxon>
        <taxon>Magnoliopsida</taxon>
        <taxon>Liliopsida</taxon>
        <taxon>Zingiberales</taxon>
        <taxon>Musaceae</taxon>
        <taxon>Musa</taxon>
    </lineage>
</organism>
<keyword evidence="4" id="KW-0131">Cell cycle</keyword>
<dbReference type="InterPro" id="IPR013763">
    <property type="entry name" value="Cyclin-like_dom"/>
</dbReference>
<name>A0A4S8IWC8_MUSBA</name>
<dbReference type="SUPFAM" id="SSF58038">
    <property type="entry name" value="SNARE fusion complex"/>
    <property type="match status" value="1"/>
</dbReference>
<comment type="caution">
    <text evidence="8">The sequence shown here is derived from an EMBL/GenBank/DDBJ whole genome shotgun (WGS) entry which is preliminary data.</text>
</comment>
<dbReference type="InterPro" id="IPR001623">
    <property type="entry name" value="DnaJ_domain"/>
</dbReference>
<feature type="compositionally biased region" description="Low complexity" evidence="6">
    <location>
        <begin position="584"/>
        <end position="594"/>
    </location>
</feature>
<dbReference type="InterPro" id="IPR004367">
    <property type="entry name" value="Cyclin_C-dom"/>
</dbReference>
<evidence type="ECO:0000256" key="3">
    <source>
        <dbReference type="ARBA" id="ARBA00023127"/>
    </source>
</evidence>
<dbReference type="PANTHER" id="PTHR22778:SF51">
    <property type="entry name" value="DIHYDROFOLATE REDUCTASE"/>
    <property type="match status" value="1"/>
</dbReference>
<dbReference type="Gene3D" id="1.10.472.10">
    <property type="entry name" value="Cyclin-like"/>
    <property type="match status" value="2"/>
</dbReference>
<dbReference type="GO" id="GO:0005783">
    <property type="term" value="C:endoplasmic reticulum"/>
    <property type="evidence" value="ECO:0007669"/>
    <property type="project" value="UniProtKB-ARBA"/>
</dbReference>